<dbReference type="SMART" id="SM00530">
    <property type="entry name" value="HTH_XRE"/>
    <property type="match status" value="1"/>
</dbReference>
<comment type="caution">
    <text evidence="3">The sequence shown here is derived from an EMBL/GenBank/DDBJ whole genome shotgun (WGS) entry which is preliminary data.</text>
</comment>
<accession>A0A0D1BW90</accession>
<evidence type="ECO:0000313" key="4">
    <source>
        <dbReference type="Proteomes" id="UP000032250"/>
    </source>
</evidence>
<dbReference type="SUPFAM" id="SSF47413">
    <property type="entry name" value="lambda repressor-like DNA-binding domains"/>
    <property type="match status" value="1"/>
</dbReference>
<dbReference type="HOGENOM" id="CLU_066192_44_1_9"/>
<dbReference type="InterPro" id="IPR001387">
    <property type="entry name" value="Cro/C1-type_HTH"/>
</dbReference>
<organism evidence="3 4">
    <name type="scientific">Clostridium botulinum B2 450</name>
    <dbReference type="NCBI Taxonomy" id="1379739"/>
    <lineage>
        <taxon>Bacteria</taxon>
        <taxon>Bacillati</taxon>
        <taxon>Bacillota</taxon>
        <taxon>Clostridia</taxon>
        <taxon>Eubacteriales</taxon>
        <taxon>Clostridiaceae</taxon>
        <taxon>Clostridium</taxon>
    </lineage>
</organism>
<feature type="domain" description="HTH cro/C1-type" evidence="2">
    <location>
        <begin position="8"/>
        <end position="62"/>
    </location>
</feature>
<dbReference type="AlphaFoldDB" id="A0A0D1BW90"/>
<reference evidence="3 4" key="1">
    <citation type="submission" date="2014-06" db="EMBL/GenBank/DDBJ databases">
        <title>Genome characterization of distinct group I Clostridium botulinum lineages.</title>
        <authorList>
            <person name="Giordani F."/>
            <person name="Anselmo A."/>
            <person name="Fillo S."/>
            <person name="Palozzi A.M."/>
            <person name="Fortunato A."/>
            <person name="Gentile B."/>
            <person name="Ciammaruconi A."/>
            <person name="Anniballi F."/>
            <person name="De Medici D."/>
            <person name="Lista F."/>
        </authorList>
    </citation>
    <scope>NUCLEOTIDE SEQUENCE [LARGE SCALE GENOMIC DNA]</scope>
    <source>
        <strain evidence="3 4">B2 450</strain>
    </source>
</reference>
<dbReference type="Gene3D" id="1.10.260.40">
    <property type="entry name" value="lambda repressor-like DNA-binding domains"/>
    <property type="match status" value="1"/>
</dbReference>
<keyword evidence="1" id="KW-0238">DNA-binding</keyword>
<dbReference type="GO" id="GO:0003677">
    <property type="term" value="F:DNA binding"/>
    <property type="evidence" value="ECO:0007669"/>
    <property type="project" value="UniProtKB-KW"/>
</dbReference>
<dbReference type="InterPro" id="IPR010982">
    <property type="entry name" value="Lambda_DNA-bd_dom_sf"/>
</dbReference>
<dbReference type="CDD" id="cd00093">
    <property type="entry name" value="HTH_XRE"/>
    <property type="match status" value="1"/>
</dbReference>
<dbReference type="PANTHER" id="PTHR46558">
    <property type="entry name" value="TRACRIPTIONAL REGULATORY PROTEIN-RELATED-RELATED"/>
    <property type="match status" value="1"/>
</dbReference>
<sequence length="65" mass="7672">MALLKTNLKEFREKTNMKQRELADLVRVRRETIMHLENGKYNSSLKLTVDIAKILICRLKICLNL</sequence>
<proteinExistence type="predicted"/>
<dbReference type="PROSITE" id="PS50943">
    <property type="entry name" value="HTH_CROC1"/>
    <property type="match status" value="1"/>
</dbReference>
<name>A0A0D1BW90_CLOBO</name>
<dbReference type="PANTHER" id="PTHR46558:SF7">
    <property type="entry name" value="TRANSCRIPTIONAL REGULATOR"/>
    <property type="match status" value="1"/>
</dbReference>
<dbReference type="EMBL" id="JXSU01000007">
    <property type="protein sequence ID" value="KIS24635.1"/>
    <property type="molecule type" value="Genomic_DNA"/>
</dbReference>
<evidence type="ECO:0000259" key="2">
    <source>
        <dbReference type="PROSITE" id="PS50943"/>
    </source>
</evidence>
<dbReference type="Proteomes" id="UP000032250">
    <property type="component" value="Unassembled WGS sequence"/>
</dbReference>
<evidence type="ECO:0000256" key="1">
    <source>
        <dbReference type="ARBA" id="ARBA00023125"/>
    </source>
</evidence>
<dbReference type="PATRIC" id="fig|1379739.3.peg.3193"/>
<evidence type="ECO:0000313" key="3">
    <source>
        <dbReference type="EMBL" id="KIS24635.1"/>
    </source>
</evidence>
<gene>
    <name evidence="3" type="ORF">N495_14000</name>
</gene>
<protein>
    <recommendedName>
        <fullName evidence="2">HTH cro/C1-type domain-containing protein</fullName>
    </recommendedName>
</protein>
<dbReference type="Pfam" id="PF01381">
    <property type="entry name" value="HTH_3"/>
    <property type="match status" value="1"/>
</dbReference>